<accession>A0AA91DSW7</accession>
<sequence>MQSIVGYADGGAIDDPRKQALMTDPGVQLAALTPRQTMATISDAAGGSMPAPAEPEMKGLPTAPAPYVAEIPRGRYESAAPYPDSATGAAPTPAPAAAPMEAASQPSVSAPDDREPPARRAPAAELTAPAANTTQAAAPMTAQAQMATLPSARANPLGGMADTQAQIANIQASNATVPQGGATIIDNAASEADRRAQFNEQANLGNALARTSWSPRRGTQVNDAAVAAAMAPIDARARMAQVAAKEAGDTQRAQIAERGTDARARMADVRQQQELGINKQRLALDTQKVALDANRDDRQLVAAQAEQARKGRIAQLDELILGGTPAQQKAAAAQKAALMGKGLDEAAKTGEVSTAIRKEFESLPEVKNYKQALPSYRGIEDAVKRNTPMSDINIVYGIAKLYDPNSVVREGEYATVANAPGMPERVKGWAQYVAGGGKLTDEVKKQILTEAKSRMGTFDTEYSAARDRYSEIARKSSADPTLVVPQDYKPAVPAPAAPLASPQIAELQRRAASDPAVAARLKQLGY</sequence>
<feature type="region of interest" description="Disordered" evidence="1">
    <location>
        <begin position="78"/>
        <end position="143"/>
    </location>
</feature>
<name>A0AA91DSW7_VARPD</name>
<proteinExistence type="predicted"/>
<evidence type="ECO:0000256" key="1">
    <source>
        <dbReference type="SAM" id="MobiDB-lite"/>
    </source>
</evidence>
<comment type="caution">
    <text evidence="2">The sequence shown here is derived from an EMBL/GenBank/DDBJ whole genome shotgun (WGS) entry which is preliminary data.</text>
</comment>
<organism evidence="2 3">
    <name type="scientific">Variovorax paradoxus</name>
    <dbReference type="NCBI Taxonomy" id="34073"/>
    <lineage>
        <taxon>Bacteria</taxon>
        <taxon>Pseudomonadati</taxon>
        <taxon>Pseudomonadota</taxon>
        <taxon>Betaproteobacteria</taxon>
        <taxon>Burkholderiales</taxon>
        <taxon>Comamonadaceae</taxon>
        <taxon>Variovorax</taxon>
    </lineage>
</organism>
<evidence type="ECO:0000313" key="3">
    <source>
        <dbReference type="Proteomes" id="UP000077852"/>
    </source>
</evidence>
<feature type="compositionally biased region" description="Low complexity" evidence="1">
    <location>
        <begin position="86"/>
        <end position="103"/>
    </location>
</feature>
<reference evidence="2 3" key="1">
    <citation type="submission" date="2016-03" db="EMBL/GenBank/DDBJ databases">
        <title>Genome sequence of Variovorax paradoxus KB5.</title>
        <authorList>
            <person name="Jeong H."/>
            <person name="Hong C.E."/>
            <person name="Jo S.H."/>
            <person name="Park J.M."/>
        </authorList>
    </citation>
    <scope>NUCLEOTIDE SEQUENCE [LARGE SCALE GENOMIC DNA]</scope>
    <source>
        <strain evidence="2 3">KB5</strain>
    </source>
</reference>
<dbReference type="AlphaFoldDB" id="A0AA91DSW7"/>
<dbReference type="EMBL" id="LVHG01000008">
    <property type="protein sequence ID" value="OAK66828.1"/>
    <property type="molecule type" value="Genomic_DNA"/>
</dbReference>
<feature type="region of interest" description="Disordered" evidence="1">
    <location>
        <begin position="42"/>
        <end position="64"/>
    </location>
</feature>
<dbReference type="Proteomes" id="UP000077852">
    <property type="component" value="Unassembled WGS sequence"/>
</dbReference>
<feature type="compositionally biased region" description="Low complexity" evidence="1">
    <location>
        <begin position="120"/>
        <end position="143"/>
    </location>
</feature>
<gene>
    <name evidence="2" type="ORF">A3K87_32230</name>
</gene>
<evidence type="ECO:0000313" key="2">
    <source>
        <dbReference type="EMBL" id="OAK66828.1"/>
    </source>
</evidence>
<protein>
    <submittedName>
        <fullName evidence="2">Uncharacterized protein</fullName>
    </submittedName>
</protein>